<comment type="caution">
    <text evidence="2">The sequence shown here is derived from an EMBL/GenBank/DDBJ whole genome shotgun (WGS) entry which is preliminary data.</text>
</comment>
<proteinExistence type="predicted"/>
<sequence length="259" mass="29551">MVHTITDTLTFKIRLGFWKMCRCTCVKTRVFSTIENHLIFLLRTDLRWPDCLACTFTQLDSARLLPVGPHGGVIYETPVESEEGLLVRIVVVVYLGRPGIGDRVYQNMVQKEKQQSGVVLQEGHAATMTAEHTHRPVVVLLVRGKHGRRFQWLAGFLGIVPLTPPQYFITVLFPDNFTSVGARCAVERTPNSSQLVNRARWRGGKLWNSHSGGRGFKSRDRPTRFWYYVVPLLLAMTYYFPVRHSPSSLPRLHDFSKIA</sequence>
<dbReference type="Proteomes" id="UP001159363">
    <property type="component" value="Chromosome 12"/>
</dbReference>
<gene>
    <name evidence="2" type="ORF">PR048_029433</name>
</gene>
<evidence type="ECO:0000313" key="3">
    <source>
        <dbReference type="Proteomes" id="UP001159363"/>
    </source>
</evidence>
<keyword evidence="1" id="KW-0472">Membrane</keyword>
<feature type="transmembrane region" description="Helical" evidence="1">
    <location>
        <begin position="225"/>
        <end position="242"/>
    </location>
</feature>
<evidence type="ECO:0000313" key="2">
    <source>
        <dbReference type="EMBL" id="KAJ8870411.1"/>
    </source>
</evidence>
<dbReference type="EMBL" id="JARBHB010000013">
    <property type="protein sequence ID" value="KAJ8870411.1"/>
    <property type="molecule type" value="Genomic_DNA"/>
</dbReference>
<name>A0ABQ9GDF8_9NEOP</name>
<organism evidence="2 3">
    <name type="scientific">Dryococelus australis</name>
    <dbReference type="NCBI Taxonomy" id="614101"/>
    <lineage>
        <taxon>Eukaryota</taxon>
        <taxon>Metazoa</taxon>
        <taxon>Ecdysozoa</taxon>
        <taxon>Arthropoda</taxon>
        <taxon>Hexapoda</taxon>
        <taxon>Insecta</taxon>
        <taxon>Pterygota</taxon>
        <taxon>Neoptera</taxon>
        <taxon>Polyneoptera</taxon>
        <taxon>Phasmatodea</taxon>
        <taxon>Verophasmatodea</taxon>
        <taxon>Anareolatae</taxon>
        <taxon>Phasmatidae</taxon>
        <taxon>Eurycanthinae</taxon>
        <taxon>Dryococelus</taxon>
    </lineage>
</organism>
<accession>A0ABQ9GDF8</accession>
<keyword evidence="1" id="KW-0812">Transmembrane</keyword>
<keyword evidence="1" id="KW-1133">Transmembrane helix</keyword>
<keyword evidence="3" id="KW-1185">Reference proteome</keyword>
<reference evidence="2 3" key="1">
    <citation type="submission" date="2023-02" db="EMBL/GenBank/DDBJ databases">
        <title>LHISI_Scaffold_Assembly.</title>
        <authorList>
            <person name="Stuart O.P."/>
            <person name="Cleave R."/>
            <person name="Magrath M.J.L."/>
            <person name="Mikheyev A.S."/>
        </authorList>
    </citation>
    <scope>NUCLEOTIDE SEQUENCE [LARGE SCALE GENOMIC DNA]</scope>
    <source>
        <strain evidence="2">Daus_M_001</strain>
        <tissue evidence="2">Leg muscle</tissue>
    </source>
</reference>
<evidence type="ECO:0000256" key="1">
    <source>
        <dbReference type="SAM" id="Phobius"/>
    </source>
</evidence>
<protein>
    <submittedName>
        <fullName evidence="2">Uncharacterized protein</fullName>
    </submittedName>
</protein>